<dbReference type="EMBL" id="MLOK01000056">
    <property type="protein sequence ID" value="OIM20496.1"/>
    <property type="molecule type" value="Genomic_DNA"/>
</dbReference>
<evidence type="ECO:0000313" key="2">
    <source>
        <dbReference type="EMBL" id="OIM20496.1"/>
    </source>
</evidence>
<dbReference type="PANTHER" id="PTHR33594">
    <property type="entry name" value="SUPERFAMILY HYDROLASE, PUTATIVE (AFU_ORTHOLOGUE AFUA_1G03035)-RELATED"/>
    <property type="match status" value="1"/>
</dbReference>
<dbReference type="EC" id="3.6.1.-" evidence="3"/>
<reference evidence="3 5" key="2">
    <citation type="submission" date="2018-08" db="EMBL/GenBank/DDBJ databases">
        <authorList>
            <person name="Lorentzen P. G. S. M."/>
        </authorList>
    </citation>
    <scope>NUCLEOTIDE SEQUENCE [LARGE SCALE GENOMIC DNA]</scope>
    <source>
        <strain evidence="3 5">CRBO_1381</strain>
    </source>
</reference>
<dbReference type="Proteomes" id="UP001281024">
    <property type="component" value="Unassembled WGS sequence"/>
</dbReference>
<evidence type="ECO:0000313" key="4">
    <source>
        <dbReference type="Proteomes" id="UP000181728"/>
    </source>
</evidence>
<dbReference type="EMBL" id="WERV01000001">
    <property type="protein sequence ID" value="MDV7714171.1"/>
    <property type="molecule type" value="Genomic_DNA"/>
</dbReference>
<keyword evidence="3" id="KW-0378">Hydrolase</keyword>
<protein>
    <submittedName>
        <fullName evidence="1">HD family phosphohydrolase</fullName>
    </submittedName>
    <submittedName>
        <fullName evidence="3">Mn(2+)-dependent (Deoxy)ribonucleoside pyrophosphohydrolase</fullName>
        <ecNumber evidence="3">3.6.1.-</ecNumber>
    </submittedName>
</protein>
<dbReference type="GO" id="GO:0016787">
    <property type="term" value="F:hydrolase activity"/>
    <property type="evidence" value="ECO:0007669"/>
    <property type="project" value="UniProtKB-KW"/>
</dbReference>
<dbReference type="AlphaFoldDB" id="A0A483BDL5"/>
<proteinExistence type="predicted"/>
<evidence type="ECO:0000313" key="1">
    <source>
        <dbReference type="EMBL" id="MDV7714171.1"/>
    </source>
</evidence>
<dbReference type="Gene3D" id="1.10.472.50">
    <property type="entry name" value="HD-domain/PDEase-like"/>
    <property type="match status" value="1"/>
</dbReference>
<name>A0A483BDL5_OENOE</name>
<dbReference type="SUPFAM" id="SSF109604">
    <property type="entry name" value="HD-domain/PDEase-like"/>
    <property type="match status" value="1"/>
</dbReference>
<dbReference type="EMBL" id="LR031358">
    <property type="protein sequence ID" value="VDB99173.1"/>
    <property type="molecule type" value="Genomic_DNA"/>
</dbReference>
<evidence type="ECO:0000313" key="3">
    <source>
        <dbReference type="EMBL" id="VDB99173.1"/>
    </source>
</evidence>
<evidence type="ECO:0000313" key="5">
    <source>
        <dbReference type="Proteomes" id="UP000294726"/>
    </source>
</evidence>
<reference evidence="1" key="3">
    <citation type="submission" date="2019-10" db="EMBL/GenBank/DDBJ databases">
        <title>Malate fermentation in French cider.</title>
        <authorList>
            <person name="Cousin F.J."/>
            <person name="Medina Fernandez S."/>
            <person name="Misery B."/>
            <person name="Laplace J.-M."/>
            <person name="Cretenet M."/>
        </authorList>
    </citation>
    <scope>NUCLEOTIDE SEQUENCE</scope>
    <source>
        <strain evidence="1">UCMA15129</strain>
    </source>
</reference>
<dbReference type="RefSeq" id="WP_002817690.1">
    <property type="nucleotide sequence ID" value="NZ_CP014324.1"/>
</dbReference>
<dbReference type="PANTHER" id="PTHR33594:SF1">
    <property type="entry name" value="HD_PDEASE DOMAIN-CONTAINING PROTEIN"/>
    <property type="match status" value="1"/>
</dbReference>
<organism evidence="3 5">
    <name type="scientific">Oenococcus oeni</name>
    <name type="common">Leuconostoc oenos</name>
    <dbReference type="NCBI Taxonomy" id="1247"/>
    <lineage>
        <taxon>Bacteria</taxon>
        <taxon>Bacillati</taxon>
        <taxon>Bacillota</taxon>
        <taxon>Bacilli</taxon>
        <taxon>Lactobacillales</taxon>
        <taxon>Lactobacillaceae</taxon>
        <taxon>Oenococcus</taxon>
    </lineage>
</organism>
<dbReference type="Proteomes" id="UP000294726">
    <property type="component" value="Chromosome"/>
</dbReference>
<reference evidence="2 4" key="1">
    <citation type="journal article" date="2016" name="BMC Genomics">
        <title>Consensus pan-genome assembly of the specialised wine bacterium Oenococcus oeni.</title>
        <authorList>
            <person name="Sternes P.R."/>
            <person name="Borneman A.R."/>
        </authorList>
    </citation>
    <scope>NUCLEOTIDE SEQUENCE [LARGE SCALE GENOMIC DNA]</scope>
    <source>
        <strain evidence="2 4">AWRIB661</strain>
    </source>
</reference>
<gene>
    <name evidence="2" type="ORF">ATX59_08685</name>
    <name evidence="1" type="ORF">GA838_00025</name>
    <name evidence="3" type="ORF">OENI_1779</name>
</gene>
<dbReference type="OMA" id="GHDWFHI"/>
<sequence length="219" mass="25328">MNPNSEETEKLNKIHNFMCGILDSDQSGHDSSHIDRVIGLTKKILKKEPTANQFIVLASATLHDTYDDKLFVDQREAKKKVIDFLNAIDVDPKPIIYIIDNMSWSAETFGQAKKLDINGQIVQDADRLEAIGAIAIIRAFKYAFKHQQIDYDPKIKARVLKNKTDYRNGKQTTINHFYEKLFKIKDSLNTETAKQIAKRRDEFMHEFVKEYISEYNLDA</sequence>
<accession>A0A483BDL5</accession>
<dbReference type="Proteomes" id="UP000181728">
    <property type="component" value="Unassembled WGS sequence"/>
</dbReference>
<dbReference type="Gene3D" id="1.20.58.1910">
    <property type="match status" value="1"/>
</dbReference>